<evidence type="ECO:0000259" key="9">
    <source>
        <dbReference type="Pfam" id="PF03918"/>
    </source>
</evidence>
<dbReference type="EMBL" id="CP013251">
    <property type="protein sequence ID" value="AMO56317.1"/>
    <property type="molecule type" value="Genomic_DNA"/>
</dbReference>
<proteinExistence type="inferred from homology"/>
<evidence type="ECO:0000256" key="6">
    <source>
        <dbReference type="ARBA" id="ARBA00023004"/>
    </source>
</evidence>
<dbReference type="PATRIC" id="fig|570277.3.peg.2384"/>
<dbReference type="CDD" id="cd16378">
    <property type="entry name" value="CcmH_N"/>
    <property type="match status" value="1"/>
</dbReference>
<name>A0A142BC41_9GAMM</name>
<dbReference type="OrthoDB" id="9804975at2"/>
<feature type="domain" description="CcmH/CycL/Ccl2/NrfF N-terminal" evidence="9">
    <location>
        <begin position="12"/>
        <end position="153"/>
    </location>
</feature>
<dbReference type="InterPro" id="IPR051263">
    <property type="entry name" value="C-type_cytochrome_biogenesis"/>
</dbReference>
<dbReference type="GO" id="GO:0046872">
    <property type="term" value="F:metal ion binding"/>
    <property type="evidence" value="ECO:0007669"/>
    <property type="project" value="UniProtKB-KW"/>
</dbReference>
<evidence type="ECO:0000256" key="3">
    <source>
        <dbReference type="ARBA" id="ARBA00022723"/>
    </source>
</evidence>
<protein>
    <recommendedName>
        <fullName evidence="7">Cytochrome c-type biogenesis protein</fullName>
    </recommendedName>
</protein>
<dbReference type="AlphaFoldDB" id="A0A142BC41"/>
<dbReference type="InterPro" id="IPR038297">
    <property type="entry name" value="CcmH/CycL/NrfF/Ccl2_sf"/>
</dbReference>
<dbReference type="PANTHER" id="PTHR47870">
    <property type="entry name" value="CYTOCHROME C-TYPE BIOGENESIS PROTEIN CCMH"/>
    <property type="match status" value="1"/>
</dbReference>
<reference evidence="10 11" key="1">
    <citation type="journal article" date="2016" name="Front. Microbiol.">
        <title>Genomic Insight into the Host-Endosymbiont Relationship of Endozoicomonas montiporae CL-33(T) with its Coral Host.</title>
        <authorList>
            <person name="Ding J.-Y."/>
            <person name="Shiu J.-H."/>
            <person name="Chen W.-M."/>
            <person name="Chiang Y.-R."/>
            <person name="Tang S.-L."/>
        </authorList>
    </citation>
    <scope>NUCLEOTIDE SEQUENCE [LARGE SCALE GENOMIC DNA]</scope>
    <source>
        <strain evidence="10 11">CL-33</strain>
    </source>
</reference>
<comment type="similarity">
    <text evidence="1 7">Belongs to the CcmH/CycL/Ccl2/NrfF family.</text>
</comment>
<dbReference type="Pfam" id="PF03918">
    <property type="entry name" value="CcmH"/>
    <property type="match status" value="1"/>
</dbReference>
<evidence type="ECO:0000256" key="8">
    <source>
        <dbReference type="SAM" id="MobiDB-lite"/>
    </source>
</evidence>
<feature type="signal peptide" evidence="7">
    <location>
        <begin position="1"/>
        <end position="23"/>
    </location>
</feature>
<keyword evidence="3 7" id="KW-0479">Metal-binding</keyword>
<feature type="region of interest" description="Disordered" evidence="8">
    <location>
        <begin position="134"/>
        <end position="157"/>
    </location>
</feature>
<comment type="function">
    <text evidence="7">Possible subunit of a heme lyase.</text>
</comment>
<keyword evidence="7" id="KW-0472">Membrane</keyword>
<keyword evidence="7" id="KW-1133">Transmembrane helix</keyword>
<feature type="chain" id="PRO_5011020840" description="Cytochrome c-type biogenesis protein" evidence="7">
    <location>
        <begin position="24"/>
        <end position="157"/>
    </location>
</feature>
<dbReference type="InterPro" id="IPR005616">
    <property type="entry name" value="CcmH/CycL/Ccl2/NrfF_N"/>
</dbReference>
<sequence length="157" mass="18194">MIRTLLKTLGVCLSLFFSVSAVAAIGVYDFDEPQQRDLFNRLNEELRCPMCQNQSLADSNAPIARDLRQEVYRLITEEQADEQGVITFMLDRYGDFVLYRPRLDSRTLLLWFGPLLILLMALFALIRIVRNSKQPSDEEPLDDCHQQELDKLLGREK</sequence>
<dbReference type="Gene3D" id="1.10.8.640">
    <property type="entry name" value="Cytochrome C biogenesis protein"/>
    <property type="match status" value="1"/>
</dbReference>
<keyword evidence="2 7" id="KW-0349">Heme</keyword>
<dbReference type="Proteomes" id="UP000071065">
    <property type="component" value="Chromosome"/>
</dbReference>
<evidence type="ECO:0000256" key="5">
    <source>
        <dbReference type="ARBA" id="ARBA00022748"/>
    </source>
</evidence>
<evidence type="ECO:0000313" key="10">
    <source>
        <dbReference type="EMBL" id="AMO56317.1"/>
    </source>
</evidence>
<dbReference type="GO" id="GO:0005886">
    <property type="term" value="C:plasma membrane"/>
    <property type="evidence" value="ECO:0007669"/>
    <property type="project" value="TreeGrafter"/>
</dbReference>
<feature type="compositionally biased region" description="Basic and acidic residues" evidence="8">
    <location>
        <begin position="142"/>
        <end position="157"/>
    </location>
</feature>
<evidence type="ECO:0000256" key="4">
    <source>
        <dbReference type="ARBA" id="ARBA00022729"/>
    </source>
</evidence>
<keyword evidence="4 7" id="KW-0732">Signal</keyword>
<dbReference type="PANTHER" id="PTHR47870:SF1">
    <property type="entry name" value="CYTOCHROME C-TYPE BIOGENESIS PROTEIN CCMH"/>
    <property type="match status" value="1"/>
</dbReference>
<feature type="transmembrane region" description="Helical" evidence="7">
    <location>
        <begin position="108"/>
        <end position="126"/>
    </location>
</feature>
<dbReference type="STRING" id="570277.EZMO1_2213"/>
<evidence type="ECO:0000256" key="1">
    <source>
        <dbReference type="ARBA" id="ARBA00010342"/>
    </source>
</evidence>
<keyword evidence="5" id="KW-0201">Cytochrome c-type biogenesis</keyword>
<dbReference type="FunFam" id="1.10.8.640:FF:000001">
    <property type="entry name" value="Cytochrome c-type biogenesis protein"/>
    <property type="match status" value="1"/>
</dbReference>
<evidence type="ECO:0000256" key="2">
    <source>
        <dbReference type="ARBA" id="ARBA00022617"/>
    </source>
</evidence>
<organism evidence="10 11">
    <name type="scientific">Endozoicomonas montiporae CL-33</name>
    <dbReference type="NCBI Taxonomy" id="570277"/>
    <lineage>
        <taxon>Bacteria</taxon>
        <taxon>Pseudomonadati</taxon>
        <taxon>Pseudomonadota</taxon>
        <taxon>Gammaproteobacteria</taxon>
        <taxon>Oceanospirillales</taxon>
        <taxon>Endozoicomonadaceae</taxon>
        <taxon>Endozoicomonas</taxon>
    </lineage>
</organism>
<evidence type="ECO:0000256" key="7">
    <source>
        <dbReference type="RuleBase" id="RU364112"/>
    </source>
</evidence>
<keyword evidence="6 7" id="KW-0408">Iron</keyword>
<dbReference type="GO" id="GO:0017004">
    <property type="term" value="P:cytochrome complex assembly"/>
    <property type="evidence" value="ECO:0007669"/>
    <property type="project" value="UniProtKB-KW"/>
</dbReference>
<keyword evidence="7" id="KW-0812">Transmembrane</keyword>
<accession>A0A142BC41</accession>
<dbReference type="RefSeq" id="WP_086936409.1">
    <property type="nucleotide sequence ID" value="NZ_CP013251.1"/>
</dbReference>
<dbReference type="KEGG" id="emp:EZMO1_2213"/>
<gene>
    <name evidence="10" type="primary">ccmH1</name>
    <name evidence="10" type="ORF">EZMO1_2213</name>
</gene>
<evidence type="ECO:0000313" key="11">
    <source>
        <dbReference type="Proteomes" id="UP000071065"/>
    </source>
</evidence>